<sequence>MTRKGGVIFMSKVIDLIGKKFGRLTVIERLESDKLGRLYWKCKCECGNFTSVLGLSLRYNHTKSCGCLKEEKSKTSNLKHGKTKTRLHGIWVNMRERCHNKNNYKYEDYGGRGIEICHEWDDFMVFYEWSMSNEYQDNLTIDRIDNDGNYEPFNCRWTTMKVQNTNKRTNRNIEFNGKTQCITEWAKELNIPLSTRISKYNMDIDKALTLPKKKYTKTTITHKGKTQSVSQWAKEKNMSYSLLCWRLKRWSIEKSIETPMK</sequence>
<reference evidence="1" key="1">
    <citation type="submission" date="2020-03" db="EMBL/GenBank/DDBJ databases">
        <title>The deep terrestrial virosphere.</title>
        <authorList>
            <person name="Holmfeldt K."/>
            <person name="Nilsson E."/>
            <person name="Simone D."/>
            <person name="Lopez-Fernandez M."/>
            <person name="Wu X."/>
            <person name="de Brujin I."/>
            <person name="Lundin D."/>
            <person name="Andersson A."/>
            <person name="Bertilsson S."/>
            <person name="Dopson M."/>
        </authorList>
    </citation>
    <scope>NUCLEOTIDE SEQUENCE</scope>
    <source>
        <strain evidence="1">TM448B01026</strain>
    </source>
</reference>
<name>A0A6M3XHU3_9ZZZZ</name>
<dbReference type="AlphaFoldDB" id="A0A6M3XHU3"/>
<proteinExistence type="predicted"/>
<protein>
    <recommendedName>
        <fullName evidence="2">HNH endonuclease</fullName>
    </recommendedName>
</protein>
<dbReference type="EMBL" id="MT144689">
    <property type="protein sequence ID" value="QJH97514.1"/>
    <property type="molecule type" value="Genomic_DNA"/>
</dbReference>
<evidence type="ECO:0008006" key="2">
    <source>
        <dbReference type="Google" id="ProtNLM"/>
    </source>
</evidence>
<gene>
    <name evidence="1" type="ORF">TM448B01026_0014</name>
</gene>
<evidence type="ECO:0000313" key="1">
    <source>
        <dbReference type="EMBL" id="QJH97514.1"/>
    </source>
</evidence>
<organism evidence="1">
    <name type="scientific">viral metagenome</name>
    <dbReference type="NCBI Taxonomy" id="1070528"/>
    <lineage>
        <taxon>unclassified sequences</taxon>
        <taxon>metagenomes</taxon>
        <taxon>organismal metagenomes</taxon>
    </lineage>
</organism>
<accession>A0A6M3XHU3</accession>